<evidence type="ECO:0000256" key="1">
    <source>
        <dbReference type="SAM" id="MobiDB-lite"/>
    </source>
</evidence>
<sequence length="243" mass="28805">MQSFDQKYEEWLQMNIKQETNQRRCGLLENGLGHGTVEFLRNIWYPTVGNFDHLYPEWEVRDFNSGYRYVDLAYRPGGMKGAIEIQGYGSHARDLDVNRFKDLCWRHSLMALDRWIFLPVAYLSIKDEPWRCRQLVLSFIGIFLSTEVASELTFLEAEVVRFSRRLLRPFTAMELADHLRVTDRHARRLLHDLVERDFLIVHSGHKRYRTYCLRTESTNTTRQQSPLDMEQGQNIRNSGSQVR</sequence>
<keyword evidence="3" id="KW-1185">Reference proteome</keyword>
<organism evidence="2 3">
    <name type="scientific">Paenibacillus chondroitinus</name>
    <dbReference type="NCBI Taxonomy" id="59842"/>
    <lineage>
        <taxon>Bacteria</taxon>
        <taxon>Bacillati</taxon>
        <taxon>Bacillota</taxon>
        <taxon>Bacilli</taxon>
        <taxon>Bacillales</taxon>
        <taxon>Paenibacillaceae</taxon>
        <taxon>Paenibacillus</taxon>
    </lineage>
</organism>
<comment type="caution">
    <text evidence="2">The sequence shown here is derived from an EMBL/GenBank/DDBJ whole genome shotgun (WGS) entry which is preliminary data.</text>
</comment>
<evidence type="ECO:0000313" key="3">
    <source>
        <dbReference type="Proteomes" id="UP001355653"/>
    </source>
</evidence>
<gene>
    <name evidence="2" type="ORF">P5G65_03290</name>
</gene>
<evidence type="ECO:0000313" key="2">
    <source>
        <dbReference type="EMBL" id="MEB4792904.1"/>
    </source>
</evidence>
<dbReference type="RefSeq" id="WP_268597373.1">
    <property type="nucleotide sequence ID" value="NZ_JAROBY010000006.1"/>
</dbReference>
<proteinExistence type="predicted"/>
<dbReference type="Proteomes" id="UP001355653">
    <property type="component" value="Unassembled WGS sequence"/>
</dbReference>
<accession>A0ABU6D5D8</accession>
<name>A0ABU6D5D8_9BACL</name>
<reference evidence="2 3" key="1">
    <citation type="submission" date="2023-03" db="EMBL/GenBank/DDBJ databases">
        <title>Bacillus Genome Sequencing.</title>
        <authorList>
            <person name="Dunlap C."/>
        </authorList>
    </citation>
    <scope>NUCLEOTIDE SEQUENCE [LARGE SCALE GENOMIC DNA]</scope>
    <source>
        <strain evidence="2 3">NRS-1351</strain>
    </source>
</reference>
<dbReference type="EMBL" id="JAROBY010000006">
    <property type="protein sequence ID" value="MEB4792904.1"/>
    <property type="molecule type" value="Genomic_DNA"/>
</dbReference>
<protein>
    <submittedName>
        <fullName evidence="2">Transcriptional regulator</fullName>
    </submittedName>
</protein>
<feature type="region of interest" description="Disordered" evidence="1">
    <location>
        <begin position="219"/>
        <end position="243"/>
    </location>
</feature>